<dbReference type="InterPro" id="IPR020904">
    <property type="entry name" value="Sc_DH/Rdtase_CS"/>
</dbReference>
<gene>
    <name evidence="4" type="ORF">ACFQSB_17820</name>
</gene>
<dbReference type="InterPro" id="IPR036291">
    <property type="entry name" value="NAD(P)-bd_dom_sf"/>
</dbReference>
<comment type="caution">
    <text evidence="4">The sequence shown here is derived from an EMBL/GenBank/DDBJ whole genome shotgun (WGS) entry which is preliminary data.</text>
</comment>
<dbReference type="SUPFAM" id="SSF51735">
    <property type="entry name" value="NAD(P)-binding Rossmann-fold domains"/>
    <property type="match status" value="1"/>
</dbReference>
<evidence type="ECO:0000256" key="2">
    <source>
        <dbReference type="ARBA" id="ARBA00023002"/>
    </source>
</evidence>
<evidence type="ECO:0000256" key="3">
    <source>
        <dbReference type="RuleBase" id="RU000363"/>
    </source>
</evidence>
<dbReference type="Pfam" id="PF00106">
    <property type="entry name" value="adh_short"/>
    <property type="match status" value="1"/>
</dbReference>
<proteinExistence type="inferred from homology"/>
<evidence type="ECO:0000313" key="4">
    <source>
        <dbReference type="EMBL" id="MFC7384080.1"/>
    </source>
</evidence>
<comment type="similarity">
    <text evidence="1 3">Belongs to the short-chain dehydrogenases/reductases (SDR) family.</text>
</comment>
<dbReference type="PANTHER" id="PTHR43115:SF4">
    <property type="entry name" value="DEHYDROGENASE_REDUCTASE SDR FAMILY MEMBER 11"/>
    <property type="match status" value="1"/>
</dbReference>
<keyword evidence="2 4" id="KW-0560">Oxidoreductase</keyword>
<name>A0ABW2P770_9ACTN</name>
<reference evidence="5" key="1">
    <citation type="journal article" date="2019" name="Int. J. Syst. Evol. Microbiol.">
        <title>The Global Catalogue of Microorganisms (GCM) 10K type strain sequencing project: providing services to taxonomists for standard genome sequencing and annotation.</title>
        <authorList>
            <consortium name="The Broad Institute Genomics Platform"/>
            <consortium name="The Broad Institute Genome Sequencing Center for Infectious Disease"/>
            <person name="Wu L."/>
            <person name="Ma J."/>
        </authorList>
    </citation>
    <scope>NUCLEOTIDE SEQUENCE [LARGE SCALE GENOMIC DNA]</scope>
    <source>
        <strain evidence="5">CECT 7649</strain>
    </source>
</reference>
<evidence type="ECO:0000313" key="5">
    <source>
        <dbReference type="Proteomes" id="UP001596496"/>
    </source>
</evidence>
<dbReference type="EC" id="1.-.-.-" evidence="4"/>
<organism evidence="4 5">
    <name type="scientific">Sphaerisporangium rhizosphaerae</name>
    <dbReference type="NCBI Taxonomy" id="2269375"/>
    <lineage>
        <taxon>Bacteria</taxon>
        <taxon>Bacillati</taxon>
        <taxon>Actinomycetota</taxon>
        <taxon>Actinomycetes</taxon>
        <taxon>Streptosporangiales</taxon>
        <taxon>Streptosporangiaceae</taxon>
        <taxon>Sphaerisporangium</taxon>
    </lineage>
</organism>
<accession>A0ABW2P770</accession>
<dbReference type="EMBL" id="JBHTCG010000010">
    <property type="protein sequence ID" value="MFC7384080.1"/>
    <property type="molecule type" value="Genomic_DNA"/>
</dbReference>
<dbReference type="InterPro" id="IPR002347">
    <property type="entry name" value="SDR_fam"/>
</dbReference>
<dbReference type="PROSITE" id="PS00061">
    <property type="entry name" value="ADH_SHORT"/>
    <property type="match status" value="1"/>
</dbReference>
<dbReference type="PANTHER" id="PTHR43115">
    <property type="entry name" value="DEHYDROGENASE/REDUCTASE SDR FAMILY MEMBER 11"/>
    <property type="match status" value="1"/>
</dbReference>
<dbReference type="Proteomes" id="UP001596496">
    <property type="component" value="Unassembled WGS sequence"/>
</dbReference>
<dbReference type="Gene3D" id="3.40.50.720">
    <property type="entry name" value="NAD(P)-binding Rossmann-like Domain"/>
    <property type="match status" value="1"/>
</dbReference>
<evidence type="ECO:0000256" key="1">
    <source>
        <dbReference type="ARBA" id="ARBA00006484"/>
    </source>
</evidence>
<dbReference type="PRINTS" id="PR00081">
    <property type="entry name" value="GDHRDH"/>
</dbReference>
<dbReference type="CDD" id="cd05233">
    <property type="entry name" value="SDR_c"/>
    <property type="match status" value="1"/>
</dbReference>
<sequence length="250" mass="26268">MSSMNGPSPVDGKIVLITGASSGIGEATARRLAADGHHVVLGARRVDRLAVLAEELRAAGGRADHGHLDVTSLDSVRAFAGRAHDRHGRVDVLVNNAGVMPLSTVDALRVDDWNQMIDVNLRGTLHGIAAVLPLMRARGAGHIVNVASTSAHRVDPTAAVYCATKYAVRALSEGLRQESRDIRVTLVSPGYTRTELTDHGGDPEVRAAVHEMSERLGIPAAAVADAIAYAIAQPDGIDVNDLIIRPTGQG</sequence>
<dbReference type="GO" id="GO:0016491">
    <property type="term" value="F:oxidoreductase activity"/>
    <property type="evidence" value="ECO:0007669"/>
    <property type="project" value="UniProtKB-KW"/>
</dbReference>
<keyword evidence="5" id="KW-1185">Reference proteome</keyword>
<dbReference type="PRINTS" id="PR00080">
    <property type="entry name" value="SDRFAMILY"/>
</dbReference>
<protein>
    <submittedName>
        <fullName evidence="4">SDR family oxidoreductase</fullName>
        <ecNumber evidence="4">1.-.-.-</ecNumber>
    </submittedName>
</protein>
<dbReference type="RefSeq" id="WP_380827680.1">
    <property type="nucleotide sequence ID" value="NZ_JBHTCG010000010.1"/>
</dbReference>